<sequence>MRDETSMLDYLLSSLVAFGSFGFFLFVLSYGWLTAFQVMAQ</sequence>
<dbReference type="EMBL" id="JBHUII010000011">
    <property type="protein sequence ID" value="MFD2207513.1"/>
    <property type="molecule type" value="Genomic_DNA"/>
</dbReference>
<keyword evidence="1" id="KW-0812">Transmembrane</keyword>
<evidence type="ECO:0000313" key="3">
    <source>
        <dbReference type="Proteomes" id="UP001597294"/>
    </source>
</evidence>
<comment type="caution">
    <text evidence="2">The sequence shown here is derived from an EMBL/GenBank/DDBJ whole genome shotgun (WGS) entry which is preliminary data.</text>
</comment>
<gene>
    <name evidence="2" type="ORF">ACFSKO_17990</name>
</gene>
<organism evidence="2 3">
    <name type="scientific">Kiloniella antarctica</name>
    <dbReference type="NCBI Taxonomy" id="1550907"/>
    <lineage>
        <taxon>Bacteria</taxon>
        <taxon>Pseudomonadati</taxon>
        <taxon>Pseudomonadota</taxon>
        <taxon>Alphaproteobacteria</taxon>
        <taxon>Rhodospirillales</taxon>
        <taxon>Kiloniellaceae</taxon>
        <taxon>Kiloniella</taxon>
    </lineage>
</organism>
<evidence type="ECO:0000256" key="1">
    <source>
        <dbReference type="SAM" id="Phobius"/>
    </source>
</evidence>
<keyword evidence="3" id="KW-1185">Reference proteome</keyword>
<evidence type="ECO:0000313" key="2">
    <source>
        <dbReference type="EMBL" id="MFD2207513.1"/>
    </source>
</evidence>
<keyword evidence="1" id="KW-0472">Membrane</keyword>
<dbReference type="RefSeq" id="WP_380254207.1">
    <property type="nucleotide sequence ID" value="NZ_JBHUII010000011.1"/>
</dbReference>
<proteinExistence type="predicted"/>
<dbReference type="Proteomes" id="UP001597294">
    <property type="component" value="Unassembled WGS sequence"/>
</dbReference>
<feature type="transmembrane region" description="Helical" evidence="1">
    <location>
        <begin position="12"/>
        <end position="33"/>
    </location>
</feature>
<keyword evidence="1" id="KW-1133">Transmembrane helix</keyword>
<protein>
    <submittedName>
        <fullName evidence="2">Uncharacterized protein</fullName>
    </submittedName>
</protein>
<reference evidence="3" key="1">
    <citation type="journal article" date="2019" name="Int. J. Syst. Evol. Microbiol.">
        <title>The Global Catalogue of Microorganisms (GCM) 10K type strain sequencing project: providing services to taxonomists for standard genome sequencing and annotation.</title>
        <authorList>
            <consortium name="The Broad Institute Genomics Platform"/>
            <consortium name="The Broad Institute Genome Sequencing Center for Infectious Disease"/>
            <person name="Wu L."/>
            <person name="Ma J."/>
        </authorList>
    </citation>
    <scope>NUCLEOTIDE SEQUENCE [LARGE SCALE GENOMIC DNA]</scope>
    <source>
        <strain evidence="3">CGMCC 4.7192</strain>
    </source>
</reference>
<name>A0ABW5BRQ2_9PROT</name>
<accession>A0ABW5BRQ2</accession>